<sequence length="254" mass="27905">MNSLTLMPLLNIPDINPGDNLVEIIAQSINKNNTKINDGDIFVIAQKIISKSENRYISLNSVKPSKKAISISSKISKSPEFIELVLMESDSVLSTDNDVLIVEHKLGFININAGIDMSNIKDNKNQVLLLPQDPMKSANILKNELSIIMQKDIKIIISDSMTRPHRYGITGFAIGSSGINCLINKKGTLDMFGNDLLTTEIAAGDELASAASIIMGQGDARQPIILIKGYKESHDHVQGANKLGIRKKDDLYRY</sequence>
<protein>
    <submittedName>
        <fullName evidence="9">Coenzyme F420-0:L-glutamate ligase</fullName>
        <ecNumber evidence="9">6.3.2.31</ecNumber>
    </submittedName>
</protein>
<evidence type="ECO:0000259" key="8">
    <source>
        <dbReference type="Pfam" id="PF01996"/>
    </source>
</evidence>
<dbReference type="SUPFAM" id="SSF144010">
    <property type="entry name" value="CofE-like"/>
    <property type="match status" value="1"/>
</dbReference>
<dbReference type="PANTHER" id="PTHR47917">
    <property type="match status" value="1"/>
</dbReference>
<dbReference type="GO" id="GO:0005525">
    <property type="term" value="F:GTP binding"/>
    <property type="evidence" value="ECO:0007669"/>
    <property type="project" value="UniProtKB-KW"/>
</dbReference>
<dbReference type="NCBIfam" id="TIGR01916">
    <property type="entry name" value="F420_cofE"/>
    <property type="match status" value="1"/>
</dbReference>
<dbReference type="EMBL" id="SHBM01000008">
    <property type="protein sequence ID" value="RZO18440.1"/>
    <property type="molecule type" value="Genomic_DNA"/>
</dbReference>
<dbReference type="GO" id="GO:0052618">
    <property type="term" value="F:coenzyme F420-0:L-glutamate ligase activity"/>
    <property type="evidence" value="ECO:0007669"/>
    <property type="project" value="UniProtKB-EC"/>
</dbReference>
<dbReference type="Pfam" id="PF01996">
    <property type="entry name" value="F420_ligase"/>
    <property type="match status" value="1"/>
</dbReference>
<evidence type="ECO:0000313" key="9">
    <source>
        <dbReference type="EMBL" id="RZO18440.1"/>
    </source>
</evidence>
<keyword evidence="6" id="KW-0342">GTP-binding</keyword>
<keyword evidence="2" id="KW-0479">Metal-binding</keyword>
<comment type="caution">
    <text evidence="9">The sequence shown here is derived from an EMBL/GenBank/DDBJ whole genome shotgun (WGS) entry which is preliminary data.</text>
</comment>
<dbReference type="InterPro" id="IPR002847">
    <property type="entry name" value="F420-0_gamma-glut_ligase-dom"/>
</dbReference>
<evidence type="ECO:0000256" key="5">
    <source>
        <dbReference type="ARBA" id="ARBA00022958"/>
    </source>
</evidence>
<accession>A0A520MB40</accession>
<organism evidence="9 10">
    <name type="scientific">SAR86 cluster bacterium</name>
    <dbReference type="NCBI Taxonomy" id="2030880"/>
    <lineage>
        <taxon>Bacteria</taxon>
        <taxon>Pseudomonadati</taxon>
        <taxon>Pseudomonadota</taxon>
        <taxon>Gammaproteobacteria</taxon>
        <taxon>SAR86 cluster</taxon>
    </lineage>
</organism>
<keyword evidence="5" id="KW-0630">Potassium</keyword>
<keyword evidence="4" id="KW-0460">Magnesium</keyword>
<keyword evidence="3" id="KW-0547">Nucleotide-binding</keyword>
<evidence type="ECO:0000256" key="2">
    <source>
        <dbReference type="ARBA" id="ARBA00022723"/>
    </source>
</evidence>
<keyword evidence="7" id="KW-0464">Manganese</keyword>
<feature type="domain" description="Coenzyme F420:L-glutamate ligase-like" evidence="8">
    <location>
        <begin position="11"/>
        <end position="229"/>
    </location>
</feature>
<dbReference type="InterPro" id="IPR008225">
    <property type="entry name" value="F420-0_g-glutamyl_ligase"/>
</dbReference>
<dbReference type="Gene3D" id="3.90.1660.10">
    <property type="entry name" value="CofE-like domain"/>
    <property type="match status" value="1"/>
</dbReference>
<dbReference type="EC" id="6.3.2.31" evidence="9"/>
<evidence type="ECO:0000256" key="6">
    <source>
        <dbReference type="ARBA" id="ARBA00023134"/>
    </source>
</evidence>
<proteinExistence type="predicted"/>
<name>A0A520MB40_9GAMM</name>
<dbReference type="GO" id="GO:0046872">
    <property type="term" value="F:metal ion binding"/>
    <property type="evidence" value="ECO:0007669"/>
    <property type="project" value="UniProtKB-KW"/>
</dbReference>
<reference evidence="9 10" key="1">
    <citation type="submission" date="2019-02" db="EMBL/GenBank/DDBJ databases">
        <title>Prokaryotic population dynamics and viral predation in marine succession experiment using metagenomics: the confinement effect.</title>
        <authorList>
            <person name="Haro-Moreno J.M."/>
            <person name="Rodriguez-Valera F."/>
            <person name="Lopez-Perez M."/>
        </authorList>
    </citation>
    <scope>NUCLEOTIDE SEQUENCE [LARGE SCALE GENOMIC DNA]</scope>
    <source>
        <strain evidence="9">MED-G167</strain>
    </source>
</reference>
<keyword evidence="1 9" id="KW-0436">Ligase</keyword>
<evidence type="ECO:0000256" key="1">
    <source>
        <dbReference type="ARBA" id="ARBA00022598"/>
    </source>
</evidence>
<evidence type="ECO:0000313" key="10">
    <source>
        <dbReference type="Proteomes" id="UP000318359"/>
    </source>
</evidence>
<dbReference type="AlphaFoldDB" id="A0A520MB40"/>
<dbReference type="Gene3D" id="3.30.1330.100">
    <property type="entry name" value="CofE-like"/>
    <property type="match status" value="1"/>
</dbReference>
<evidence type="ECO:0000256" key="4">
    <source>
        <dbReference type="ARBA" id="ARBA00022842"/>
    </source>
</evidence>
<evidence type="ECO:0000256" key="7">
    <source>
        <dbReference type="ARBA" id="ARBA00023211"/>
    </source>
</evidence>
<gene>
    <name evidence="9" type="primary">cofE</name>
    <name evidence="9" type="ORF">EVB00_01065</name>
</gene>
<dbReference type="PANTHER" id="PTHR47917:SF1">
    <property type="entry name" value="COENZYME F420:L-GLUTAMATE LIGASE"/>
    <property type="match status" value="1"/>
</dbReference>
<evidence type="ECO:0000256" key="3">
    <source>
        <dbReference type="ARBA" id="ARBA00022741"/>
    </source>
</evidence>
<dbReference type="Proteomes" id="UP000318359">
    <property type="component" value="Unassembled WGS sequence"/>
</dbReference>